<evidence type="ECO:0000313" key="1">
    <source>
        <dbReference type="EMBL" id="KAG6491571.1"/>
    </source>
</evidence>
<dbReference type="Proteomes" id="UP000734854">
    <property type="component" value="Unassembled WGS sequence"/>
</dbReference>
<dbReference type="AlphaFoldDB" id="A0A8J5FVJ7"/>
<dbReference type="PANTHER" id="PTHR33265:SF5">
    <property type="entry name" value="COTTON FIBER PROTEIN"/>
    <property type="match status" value="1"/>
</dbReference>
<protein>
    <submittedName>
        <fullName evidence="1">Uncharacterized protein</fullName>
    </submittedName>
</protein>
<keyword evidence="2" id="KW-1185">Reference proteome</keyword>
<evidence type="ECO:0000313" key="2">
    <source>
        <dbReference type="Proteomes" id="UP000734854"/>
    </source>
</evidence>
<dbReference type="InterPro" id="IPR008480">
    <property type="entry name" value="DUF761_pln"/>
</dbReference>
<gene>
    <name evidence="1" type="ORF">ZIOFF_046503</name>
</gene>
<dbReference type="OrthoDB" id="1929803at2759"/>
<sequence>MAVTKRATSGAWKLLRLALLWTRKGGAFRRGGAFVGLRLGDYIKSLKSGGRRAEQLHFGEREFSFEETPILRFKTPSARFLCFPCIAAPAADEDYFFNVHGQDRSATTGYWIDDGETSSDGEVAPEWRELDEQDARGEEELEGIDSKAEQFIAKFYEQIKMQRQVSWIQYNDMLLRSVN</sequence>
<comment type="caution">
    <text evidence="1">The sequence shown here is derived from an EMBL/GenBank/DDBJ whole genome shotgun (WGS) entry which is preliminary data.</text>
</comment>
<proteinExistence type="predicted"/>
<reference evidence="1 2" key="1">
    <citation type="submission" date="2020-08" db="EMBL/GenBank/DDBJ databases">
        <title>Plant Genome Project.</title>
        <authorList>
            <person name="Zhang R.-G."/>
        </authorList>
    </citation>
    <scope>NUCLEOTIDE SEQUENCE [LARGE SCALE GENOMIC DNA]</scope>
    <source>
        <tissue evidence="1">Rhizome</tissue>
    </source>
</reference>
<organism evidence="1 2">
    <name type="scientific">Zingiber officinale</name>
    <name type="common">Ginger</name>
    <name type="synonym">Amomum zingiber</name>
    <dbReference type="NCBI Taxonomy" id="94328"/>
    <lineage>
        <taxon>Eukaryota</taxon>
        <taxon>Viridiplantae</taxon>
        <taxon>Streptophyta</taxon>
        <taxon>Embryophyta</taxon>
        <taxon>Tracheophyta</taxon>
        <taxon>Spermatophyta</taxon>
        <taxon>Magnoliopsida</taxon>
        <taxon>Liliopsida</taxon>
        <taxon>Zingiberales</taxon>
        <taxon>Zingiberaceae</taxon>
        <taxon>Zingiber</taxon>
    </lineage>
</organism>
<dbReference type="EMBL" id="JACMSC010000013">
    <property type="protein sequence ID" value="KAG6491571.1"/>
    <property type="molecule type" value="Genomic_DNA"/>
</dbReference>
<dbReference type="PANTHER" id="PTHR33265">
    <property type="entry name" value="AVR9/CF-9 RAPIDLY ELICITED PROTEIN-RELATED"/>
    <property type="match status" value="1"/>
</dbReference>
<name>A0A8J5FVJ7_ZINOF</name>
<accession>A0A8J5FVJ7</accession>
<dbReference type="Pfam" id="PF05553">
    <property type="entry name" value="DUF761"/>
    <property type="match status" value="1"/>
</dbReference>